<dbReference type="InterPro" id="IPR036005">
    <property type="entry name" value="Creatinase/aminopeptidase-like"/>
</dbReference>
<dbReference type="SUPFAM" id="SSF55920">
    <property type="entry name" value="Creatinase/aminopeptidase"/>
    <property type="match status" value="1"/>
</dbReference>
<dbReference type="EMBL" id="JBHSXN010000001">
    <property type="protein sequence ID" value="MFC6952036.1"/>
    <property type="molecule type" value="Genomic_DNA"/>
</dbReference>
<dbReference type="Gene3D" id="3.90.230.10">
    <property type="entry name" value="Creatinase/methionine aminopeptidase superfamily"/>
    <property type="match status" value="1"/>
</dbReference>
<name>A0ABD5VGP8_9EURY</name>
<accession>A0ABD5VGP8</accession>
<keyword evidence="3" id="KW-1185">Reference proteome</keyword>
<evidence type="ECO:0000259" key="1">
    <source>
        <dbReference type="Pfam" id="PF00557"/>
    </source>
</evidence>
<evidence type="ECO:0000313" key="2">
    <source>
        <dbReference type="EMBL" id="MFC6952036.1"/>
    </source>
</evidence>
<dbReference type="Pfam" id="PF00557">
    <property type="entry name" value="Peptidase_M24"/>
    <property type="match status" value="1"/>
</dbReference>
<comment type="caution">
    <text evidence="2">The sequence shown here is derived from an EMBL/GenBank/DDBJ whole genome shotgun (WGS) entry which is preliminary data.</text>
</comment>
<gene>
    <name evidence="2" type="ORF">ACFQGB_04095</name>
</gene>
<dbReference type="Proteomes" id="UP001596395">
    <property type="component" value="Unassembled WGS sequence"/>
</dbReference>
<dbReference type="RefSeq" id="WP_336349034.1">
    <property type="nucleotide sequence ID" value="NZ_JAZAQL010000001.1"/>
</dbReference>
<sequence>MGGDAGSPQLAVEYAPVREALADREATAFVHVGTSDDAILRYLARASGLDGELGMCVTPEQAMLFAPDSPDGAREAFPGDRVLPGGGDVPTGERVAVALEDLGREGSVLAPRSIPHDAALYLEGRGFEVASTSVVEDARVAKTDAERLRVRSVQMAADAAVERARAVLRESERHGGGDGHGHGHAGDEAEVEPADDHLAFEGMALTTERLRREVATELAGAGVDPGVVAVGAGVDATPRSDAALRPGEPVVVALAPRDRDGYHGRVVRTLVVDGDGGWTRRAQLAADGAVDAALAELEPSVDLAAVEREGAAEVSAYGFDDPASTFDAHGVGLARRERPLDGDETVREGAVVALDATVSGPDGVVRVADLAVVTDDGAEGLGTASRSLSP</sequence>
<dbReference type="InterPro" id="IPR050659">
    <property type="entry name" value="Peptidase_M24B"/>
</dbReference>
<dbReference type="CDD" id="cd01066">
    <property type="entry name" value="APP_MetAP"/>
    <property type="match status" value="1"/>
</dbReference>
<reference evidence="2 3" key="1">
    <citation type="journal article" date="2019" name="Int. J. Syst. Evol. Microbiol.">
        <title>The Global Catalogue of Microorganisms (GCM) 10K type strain sequencing project: providing services to taxonomists for standard genome sequencing and annotation.</title>
        <authorList>
            <consortium name="The Broad Institute Genomics Platform"/>
            <consortium name="The Broad Institute Genome Sequencing Center for Infectious Disease"/>
            <person name="Wu L."/>
            <person name="Ma J."/>
        </authorList>
    </citation>
    <scope>NUCLEOTIDE SEQUENCE [LARGE SCALE GENOMIC DNA]</scope>
    <source>
        <strain evidence="2 3">GX26</strain>
    </source>
</reference>
<proteinExistence type="predicted"/>
<dbReference type="AlphaFoldDB" id="A0ABD5VGP8"/>
<protein>
    <submittedName>
        <fullName evidence="2">M24 family metallopeptidase</fullName>
    </submittedName>
</protein>
<dbReference type="PANTHER" id="PTHR46112">
    <property type="entry name" value="AMINOPEPTIDASE"/>
    <property type="match status" value="1"/>
</dbReference>
<dbReference type="PANTHER" id="PTHR46112:SF2">
    <property type="entry name" value="XAA-PRO AMINOPEPTIDASE P-RELATED"/>
    <property type="match status" value="1"/>
</dbReference>
<dbReference type="InterPro" id="IPR000994">
    <property type="entry name" value="Pept_M24"/>
</dbReference>
<organism evidence="2 3">
    <name type="scientific">Halorubellus litoreus</name>
    <dbReference type="NCBI Taxonomy" id="755308"/>
    <lineage>
        <taxon>Archaea</taxon>
        <taxon>Methanobacteriati</taxon>
        <taxon>Methanobacteriota</taxon>
        <taxon>Stenosarchaea group</taxon>
        <taxon>Halobacteria</taxon>
        <taxon>Halobacteriales</taxon>
        <taxon>Halorubellaceae</taxon>
        <taxon>Halorubellus</taxon>
    </lineage>
</organism>
<evidence type="ECO:0000313" key="3">
    <source>
        <dbReference type="Proteomes" id="UP001596395"/>
    </source>
</evidence>
<feature type="domain" description="Peptidase M24" evidence="1">
    <location>
        <begin position="206"/>
        <end position="375"/>
    </location>
</feature>